<dbReference type="Proteomes" id="UP000807025">
    <property type="component" value="Unassembled WGS sequence"/>
</dbReference>
<dbReference type="EMBL" id="MU154540">
    <property type="protein sequence ID" value="KAF9498007.1"/>
    <property type="molecule type" value="Genomic_DNA"/>
</dbReference>
<keyword evidence="2" id="KW-1185">Reference proteome</keyword>
<evidence type="ECO:0000313" key="1">
    <source>
        <dbReference type="EMBL" id="KAF9498007.1"/>
    </source>
</evidence>
<gene>
    <name evidence="1" type="ORF">BDN71DRAFT_1429168</name>
</gene>
<organism evidence="1 2">
    <name type="scientific">Pleurotus eryngii</name>
    <name type="common">Boletus of the steppes</name>
    <dbReference type="NCBI Taxonomy" id="5323"/>
    <lineage>
        <taxon>Eukaryota</taxon>
        <taxon>Fungi</taxon>
        <taxon>Dikarya</taxon>
        <taxon>Basidiomycota</taxon>
        <taxon>Agaricomycotina</taxon>
        <taxon>Agaricomycetes</taxon>
        <taxon>Agaricomycetidae</taxon>
        <taxon>Agaricales</taxon>
        <taxon>Pleurotineae</taxon>
        <taxon>Pleurotaceae</taxon>
        <taxon>Pleurotus</taxon>
    </lineage>
</organism>
<accession>A0A9P6DAZ4</accession>
<evidence type="ECO:0000313" key="2">
    <source>
        <dbReference type="Proteomes" id="UP000807025"/>
    </source>
</evidence>
<proteinExistence type="predicted"/>
<reference evidence="1" key="1">
    <citation type="submission" date="2020-11" db="EMBL/GenBank/DDBJ databases">
        <authorList>
            <consortium name="DOE Joint Genome Institute"/>
            <person name="Ahrendt S."/>
            <person name="Riley R."/>
            <person name="Andreopoulos W."/>
            <person name="Labutti K."/>
            <person name="Pangilinan J."/>
            <person name="Ruiz-Duenas F.J."/>
            <person name="Barrasa J.M."/>
            <person name="Sanchez-Garcia M."/>
            <person name="Camarero S."/>
            <person name="Miyauchi S."/>
            <person name="Serrano A."/>
            <person name="Linde D."/>
            <person name="Babiker R."/>
            <person name="Drula E."/>
            <person name="Ayuso-Fernandez I."/>
            <person name="Pacheco R."/>
            <person name="Padilla G."/>
            <person name="Ferreira P."/>
            <person name="Barriuso J."/>
            <person name="Kellner H."/>
            <person name="Castanera R."/>
            <person name="Alfaro M."/>
            <person name="Ramirez L."/>
            <person name="Pisabarro A.G."/>
            <person name="Kuo A."/>
            <person name="Tritt A."/>
            <person name="Lipzen A."/>
            <person name="He G."/>
            <person name="Yan M."/>
            <person name="Ng V."/>
            <person name="Cullen D."/>
            <person name="Martin F."/>
            <person name="Rosso M.-N."/>
            <person name="Henrissat B."/>
            <person name="Hibbett D."/>
            <person name="Martinez A.T."/>
            <person name="Grigoriev I.V."/>
        </authorList>
    </citation>
    <scope>NUCLEOTIDE SEQUENCE</scope>
    <source>
        <strain evidence="1">ATCC 90797</strain>
    </source>
</reference>
<comment type="caution">
    <text evidence="1">The sequence shown here is derived from an EMBL/GenBank/DDBJ whole genome shotgun (WGS) entry which is preliminary data.</text>
</comment>
<name>A0A9P6DAZ4_PLEER</name>
<sequence length="267" mass="29791">MVHLLPPLTSTIIHAYSGVLGHIDTRQALRAQERLRGYLGFLPRKYTLLSNNRRRCHEIWPFPLHPAPHTSPALTSRRRPMKISDIIGVKCGGIDCHTFEDTLPFHRGKRPSQLLCLASLMCCDVEGVTTSKGDVQVDLTQQLKLVVGGIEKSISVLDGDRDYTHRDHRWPSDASVVVSEGRIYSQNSGMVQSVDTVRIPRDKKELKQAPWLGNASGNYRLDIRTIDPVLLQDGMGCFDEFDGVESGPYAGLSSRHWAALSPSNVRN</sequence>
<dbReference type="AlphaFoldDB" id="A0A9P6DAZ4"/>
<protein>
    <submittedName>
        <fullName evidence="1">Uncharacterized protein</fullName>
    </submittedName>
</protein>